<dbReference type="Pfam" id="PF00083">
    <property type="entry name" value="Sugar_tr"/>
    <property type="match status" value="1"/>
</dbReference>
<keyword evidence="2" id="KW-0812">Transmembrane</keyword>
<dbReference type="AlphaFoldDB" id="A0A8J5NIN1"/>
<evidence type="ECO:0000256" key="2">
    <source>
        <dbReference type="ARBA" id="ARBA00022692"/>
    </source>
</evidence>
<evidence type="ECO:0000256" key="3">
    <source>
        <dbReference type="ARBA" id="ARBA00022989"/>
    </source>
</evidence>
<organism evidence="5 6">
    <name type="scientific">Fusarium oxysporum f. sp. rapae</name>
    <dbReference type="NCBI Taxonomy" id="485398"/>
    <lineage>
        <taxon>Eukaryota</taxon>
        <taxon>Fungi</taxon>
        <taxon>Dikarya</taxon>
        <taxon>Ascomycota</taxon>
        <taxon>Pezizomycotina</taxon>
        <taxon>Sordariomycetes</taxon>
        <taxon>Hypocreomycetidae</taxon>
        <taxon>Hypocreales</taxon>
        <taxon>Nectriaceae</taxon>
        <taxon>Fusarium</taxon>
        <taxon>Fusarium oxysporum species complex</taxon>
    </lineage>
</organism>
<dbReference type="PANTHER" id="PTHR48022">
    <property type="entry name" value="PLASTIDIC GLUCOSE TRANSPORTER 4"/>
    <property type="match status" value="1"/>
</dbReference>
<sequence length="117" mass="13158">MQLCFVFFLDVYPRWLAYKDGGDEAYKVFVKSHGGGGWDSPLVKAEFWEMNETLKAEREIEGKGLGLFLATPANRKRLAILITLAVFGQWSGNGLVSYHLTKILSSIGITTQRDRLC</sequence>
<dbReference type="InterPro" id="IPR005828">
    <property type="entry name" value="MFS_sugar_transport-like"/>
</dbReference>
<gene>
    <name evidence="5" type="primary">mfs1-4</name>
    <name evidence="5" type="ORF">Forpe1208_v014175</name>
</gene>
<proteinExistence type="predicted"/>
<evidence type="ECO:0000256" key="4">
    <source>
        <dbReference type="ARBA" id="ARBA00023136"/>
    </source>
</evidence>
<dbReference type="PANTHER" id="PTHR48022:SF64">
    <property type="entry name" value="MAJOR FACILITATOR SUPERFAMILY (MFS) PROFILE DOMAIN-CONTAINING PROTEIN"/>
    <property type="match status" value="1"/>
</dbReference>
<dbReference type="GO" id="GO:0005351">
    <property type="term" value="F:carbohydrate:proton symporter activity"/>
    <property type="evidence" value="ECO:0007669"/>
    <property type="project" value="TreeGrafter"/>
</dbReference>
<protein>
    <submittedName>
        <fullName evidence="5">MFS glucose transporter mfs1</fullName>
    </submittedName>
</protein>
<keyword evidence="3" id="KW-1133">Transmembrane helix</keyword>
<name>A0A8J5NIN1_FUSOX</name>
<dbReference type="EMBL" id="JAELUQ010000011">
    <property type="protein sequence ID" value="KAG7406006.1"/>
    <property type="molecule type" value="Genomic_DNA"/>
</dbReference>
<dbReference type="Proteomes" id="UP000694050">
    <property type="component" value="Unassembled WGS sequence"/>
</dbReference>
<evidence type="ECO:0000256" key="1">
    <source>
        <dbReference type="ARBA" id="ARBA00004141"/>
    </source>
</evidence>
<dbReference type="InterPro" id="IPR050360">
    <property type="entry name" value="MFS_Sugar_Transporters"/>
</dbReference>
<keyword evidence="4" id="KW-0472">Membrane</keyword>
<comment type="caution">
    <text evidence="5">The sequence shown here is derived from an EMBL/GenBank/DDBJ whole genome shotgun (WGS) entry which is preliminary data.</text>
</comment>
<evidence type="ECO:0000313" key="6">
    <source>
        <dbReference type="Proteomes" id="UP000694050"/>
    </source>
</evidence>
<comment type="subcellular location">
    <subcellularLocation>
        <location evidence="1">Membrane</location>
        <topology evidence="1">Multi-pass membrane protein</topology>
    </subcellularLocation>
</comment>
<keyword evidence="5" id="KW-0762">Sugar transport</keyword>
<keyword evidence="5" id="KW-0813">Transport</keyword>
<dbReference type="GO" id="GO:0016020">
    <property type="term" value="C:membrane"/>
    <property type="evidence" value="ECO:0007669"/>
    <property type="project" value="UniProtKB-SubCell"/>
</dbReference>
<reference evidence="5" key="1">
    <citation type="submission" date="2021-04" db="EMBL/GenBank/DDBJ databases">
        <title>First draft genome resource for Brassicaceae pathogens Fusarium oxysporum f. sp. raphani and Fusarium oxysporum f. sp. rapae.</title>
        <authorList>
            <person name="Asai S."/>
        </authorList>
    </citation>
    <scope>NUCLEOTIDE SEQUENCE</scope>
    <source>
        <strain evidence="5">Tf1208</strain>
    </source>
</reference>
<evidence type="ECO:0000313" key="5">
    <source>
        <dbReference type="EMBL" id="KAG7406006.1"/>
    </source>
</evidence>
<accession>A0A8J5NIN1</accession>